<name>A0A6S7K9V5_PARCT</name>
<organism evidence="1 2">
    <name type="scientific">Paramuricea clavata</name>
    <name type="common">Red gorgonian</name>
    <name type="synonym">Violescent sea-whip</name>
    <dbReference type="NCBI Taxonomy" id="317549"/>
    <lineage>
        <taxon>Eukaryota</taxon>
        <taxon>Metazoa</taxon>
        <taxon>Cnidaria</taxon>
        <taxon>Anthozoa</taxon>
        <taxon>Octocorallia</taxon>
        <taxon>Malacalcyonacea</taxon>
        <taxon>Plexauridae</taxon>
        <taxon>Paramuricea</taxon>
    </lineage>
</organism>
<feature type="non-terminal residue" evidence="1">
    <location>
        <position position="1"/>
    </location>
</feature>
<dbReference type="AlphaFoldDB" id="A0A6S7K9V5"/>
<dbReference type="Proteomes" id="UP001152795">
    <property type="component" value="Unassembled WGS sequence"/>
</dbReference>
<reference evidence="1" key="1">
    <citation type="submission" date="2020-04" db="EMBL/GenBank/DDBJ databases">
        <authorList>
            <person name="Alioto T."/>
            <person name="Alioto T."/>
            <person name="Gomez Garrido J."/>
        </authorList>
    </citation>
    <scope>NUCLEOTIDE SEQUENCE</scope>
    <source>
        <strain evidence="1">A484AB</strain>
    </source>
</reference>
<evidence type="ECO:0000313" key="2">
    <source>
        <dbReference type="Proteomes" id="UP001152795"/>
    </source>
</evidence>
<dbReference type="OrthoDB" id="6013872at2759"/>
<accession>A0A6S7K9V5</accession>
<proteinExistence type="predicted"/>
<keyword evidence="2" id="KW-1185">Reference proteome</keyword>
<dbReference type="EMBL" id="CACRXK020029526">
    <property type="protein sequence ID" value="CAB4042135.1"/>
    <property type="molecule type" value="Genomic_DNA"/>
</dbReference>
<evidence type="ECO:0000313" key="1">
    <source>
        <dbReference type="EMBL" id="CAB4042135.1"/>
    </source>
</evidence>
<comment type="caution">
    <text evidence="1">The sequence shown here is derived from an EMBL/GenBank/DDBJ whole genome shotgun (WGS) entry which is preliminary data.</text>
</comment>
<sequence>MKGDSFTLRVRNQHHTQTNDHSARVWEEDPTPCMKEFDSTVFQEIEDSGVNPLMFQIEFERSGETSCNSNGLNLQLTFDTEVDQNMNYVILQQEAGSTRWRNITDECTTAQGLRNIDIPVKKSSKVLVFRIKKSLSSLKHALLALIHGQVWFHILVYFLKKGGKIKLRIIGISEELYQNPKGLKTAVTISEENKFLIGEETEPPKQLLKKGNLTLECCKNSECVCLGKFDLGRNDIDKHAEWYKHTFDENDLIDNLEVKVSDKDGNVLWCIDLNEILCDEVKDVVEGPVEPRVEQPVNIKP</sequence>
<gene>
    <name evidence="1" type="ORF">PACLA_8A071268</name>
</gene>
<protein>
    <submittedName>
        <fullName evidence="1">Uncharacterized protein</fullName>
    </submittedName>
</protein>